<dbReference type="EMBL" id="JAVDBT010000019">
    <property type="protein sequence ID" value="MDQ2067945.1"/>
    <property type="molecule type" value="Genomic_DNA"/>
</dbReference>
<evidence type="ECO:0000256" key="4">
    <source>
        <dbReference type="ARBA" id="ARBA00022741"/>
    </source>
</evidence>
<reference evidence="7 8" key="1">
    <citation type="submission" date="2023-08" db="EMBL/GenBank/DDBJ databases">
        <title>Characterization of two Paracoccaceae strains isolated from Phycosphere and proposal of Xinfangfangia lacusdiani sp. nov.</title>
        <authorList>
            <person name="Deng Y."/>
            <person name="Zhang Y.Q."/>
        </authorList>
    </citation>
    <scope>NUCLEOTIDE SEQUENCE [LARGE SCALE GENOMIC DNA]</scope>
    <source>
        <strain evidence="7 8">CPCC 101601</strain>
    </source>
</reference>
<dbReference type="RefSeq" id="WP_306681658.1">
    <property type="nucleotide sequence ID" value="NZ_JAVDBT010000019.1"/>
</dbReference>
<comment type="caution">
    <text evidence="7">The sequence shown here is derived from an EMBL/GenBank/DDBJ whole genome shotgun (WGS) entry which is preliminary data.</text>
</comment>
<evidence type="ECO:0000313" key="7">
    <source>
        <dbReference type="EMBL" id="MDQ2067945.1"/>
    </source>
</evidence>
<proteinExistence type="inferred from homology"/>
<keyword evidence="5 7" id="KW-0067">ATP-binding</keyword>
<sequence length="327" mass="35283">MTAPLLSVRNLGRKFVQKPSAVAVAASLLTTGKRPVQKAVRAVNDISFDLGPGEALGLVGESGCGKSTVARLITGLITPDQGAITYKGETLAAMARKDRLKIQMVFQDPLGSLDPRMRLGDQIAEGVRVHNIVPAAELKDYLAGIFADCGIDPVLAQRYPHQVSGGQRQRFGIARALAMKPDLVICDEPVAALDVSIQAQVINLLARLRRERGLSYIFISHDLNVVRHLCDRVAVMYLGKLIEIGDAAEVLSDPRHPYTSALGDAAPRVTLDAQEFRAIKGEIPSPLNPPKGCFFNPRCSLATDLCRSEAPELRDLGARKVACHTPL</sequence>
<gene>
    <name evidence="7" type="ORF">Q9295_16345</name>
</gene>
<evidence type="ECO:0000313" key="8">
    <source>
        <dbReference type="Proteomes" id="UP001239680"/>
    </source>
</evidence>
<comment type="similarity">
    <text evidence="2">Belongs to the ABC transporter superfamily.</text>
</comment>
<dbReference type="InterPro" id="IPR017871">
    <property type="entry name" value="ABC_transporter-like_CS"/>
</dbReference>
<dbReference type="PROSITE" id="PS00211">
    <property type="entry name" value="ABC_TRANSPORTER_1"/>
    <property type="match status" value="1"/>
</dbReference>
<dbReference type="InterPro" id="IPR013563">
    <property type="entry name" value="Oligopep_ABC_C"/>
</dbReference>
<dbReference type="InterPro" id="IPR003439">
    <property type="entry name" value="ABC_transporter-like_ATP-bd"/>
</dbReference>
<dbReference type="NCBIfam" id="TIGR01727">
    <property type="entry name" value="oligo_HPY"/>
    <property type="match status" value="1"/>
</dbReference>
<dbReference type="Gene3D" id="3.40.50.300">
    <property type="entry name" value="P-loop containing nucleotide triphosphate hydrolases"/>
    <property type="match status" value="1"/>
</dbReference>
<dbReference type="InterPro" id="IPR003593">
    <property type="entry name" value="AAA+_ATPase"/>
</dbReference>
<keyword evidence="8" id="KW-1185">Reference proteome</keyword>
<dbReference type="PANTHER" id="PTHR43776:SF7">
    <property type="entry name" value="D,D-DIPEPTIDE TRANSPORT ATP-BINDING PROTEIN DDPF-RELATED"/>
    <property type="match status" value="1"/>
</dbReference>
<organism evidence="7 8">
    <name type="scientific">Pseudogemmobacter lacusdianii</name>
    <dbReference type="NCBI Taxonomy" id="3069608"/>
    <lineage>
        <taxon>Bacteria</taxon>
        <taxon>Pseudomonadati</taxon>
        <taxon>Pseudomonadota</taxon>
        <taxon>Alphaproteobacteria</taxon>
        <taxon>Rhodobacterales</taxon>
        <taxon>Paracoccaceae</taxon>
        <taxon>Pseudogemmobacter</taxon>
    </lineage>
</organism>
<dbReference type="SUPFAM" id="SSF52540">
    <property type="entry name" value="P-loop containing nucleoside triphosphate hydrolases"/>
    <property type="match status" value="1"/>
</dbReference>
<dbReference type="PROSITE" id="PS50893">
    <property type="entry name" value="ABC_TRANSPORTER_2"/>
    <property type="match status" value="1"/>
</dbReference>
<evidence type="ECO:0000256" key="2">
    <source>
        <dbReference type="ARBA" id="ARBA00005417"/>
    </source>
</evidence>
<keyword evidence="4" id="KW-0547">Nucleotide-binding</keyword>
<comment type="subcellular location">
    <subcellularLocation>
        <location evidence="1">Cell inner membrane</location>
        <topology evidence="1">Peripheral membrane protein</topology>
    </subcellularLocation>
</comment>
<name>A0ABU0W3A5_9RHOB</name>
<dbReference type="GO" id="GO:0005524">
    <property type="term" value="F:ATP binding"/>
    <property type="evidence" value="ECO:0007669"/>
    <property type="project" value="UniProtKB-KW"/>
</dbReference>
<dbReference type="CDD" id="cd03257">
    <property type="entry name" value="ABC_NikE_OppD_transporters"/>
    <property type="match status" value="1"/>
</dbReference>
<protein>
    <submittedName>
        <fullName evidence="7">ATP-binding cassette domain-containing protein</fullName>
    </submittedName>
</protein>
<dbReference type="Pfam" id="PF00005">
    <property type="entry name" value="ABC_tran"/>
    <property type="match status" value="1"/>
</dbReference>
<dbReference type="Proteomes" id="UP001239680">
    <property type="component" value="Unassembled WGS sequence"/>
</dbReference>
<dbReference type="InterPro" id="IPR027417">
    <property type="entry name" value="P-loop_NTPase"/>
</dbReference>
<dbReference type="InterPro" id="IPR050319">
    <property type="entry name" value="ABC_transp_ATP-bind"/>
</dbReference>
<evidence type="ECO:0000259" key="6">
    <source>
        <dbReference type="PROSITE" id="PS50893"/>
    </source>
</evidence>
<dbReference type="SMART" id="SM00382">
    <property type="entry name" value="AAA"/>
    <property type="match status" value="1"/>
</dbReference>
<evidence type="ECO:0000256" key="5">
    <source>
        <dbReference type="ARBA" id="ARBA00022840"/>
    </source>
</evidence>
<keyword evidence="3" id="KW-0813">Transport</keyword>
<accession>A0ABU0W3A5</accession>
<dbReference type="Pfam" id="PF08352">
    <property type="entry name" value="oligo_HPY"/>
    <property type="match status" value="1"/>
</dbReference>
<evidence type="ECO:0000256" key="3">
    <source>
        <dbReference type="ARBA" id="ARBA00022448"/>
    </source>
</evidence>
<feature type="domain" description="ABC transporter" evidence="6">
    <location>
        <begin position="26"/>
        <end position="263"/>
    </location>
</feature>
<dbReference type="PANTHER" id="PTHR43776">
    <property type="entry name" value="TRANSPORT ATP-BINDING PROTEIN"/>
    <property type="match status" value="1"/>
</dbReference>
<evidence type="ECO:0000256" key="1">
    <source>
        <dbReference type="ARBA" id="ARBA00004417"/>
    </source>
</evidence>